<gene>
    <name evidence="3" type="ORF">LS73_001190</name>
    <name evidence="2" type="ORF">NCTC12714_00024</name>
</gene>
<keyword evidence="1" id="KW-0472">Membrane</keyword>
<evidence type="ECO:0000256" key="1">
    <source>
        <dbReference type="SAM" id="Phobius"/>
    </source>
</evidence>
<evidence type="ECO:0000313" key="4">
    <source>
        <dbReference type="Proteomes" id="UP000029922"/>
    </source>
</evidence>
<dbReference type="EMBL" id="JRPD02000002">
    <property type="protein sequence ID" value="TLE01330.1"/>
    <property type="molecule type" value="Genomic_DNA"/>
</dbReference>
<dbReference type="Proteomes" id="UP000029922">
    <property type="component" value="Unassembled WGS sequence"/>
</dbReference>
<sequence length="154" mass="18114">MKILILSENKFITSLRYVNADYKLAFSLFELLVCLFIISILSIPAVNYARSHLIAIEKARLHIRSIQNNLAKLPYKQFISKQDVTKCVDKILKDLVVDNKFFSLKPRGRNQFRLYIGKQYVQFTLNKSDGNRFNLSCNPSQFLCRKIYHRKHLK</sequence>
<evidence type="ECO:0000313" key="2">
    <source>
        <dbReference type="EMBL" id="STQ85249.1"/>
    </source>
</evidence>
<name>A0A099TYV8_9HELI</name>
<dbReference type="OrthoDB" id="5329883at2"/>
<reference evidence="2 5" key="2">
    <citation type="submission" date="2018-06" db="EMBL/GenBank/DDBJ databases">
        <authorList>
            <consortium name="Pathogen Informatics"/>
            <person name="Doyle S."/>
        </authorList>
    </citation>
    <scope>NUCLEOTIDE SEQUENCE [LARGE SCALE GENOMIC DNA]</scope>
    <source>
        <strain evidence="2 5">NCTC12714</strain>
    </source>
</reference>
<keyword evidence="1" id="KW-1133">Transmembrane helix</keyword>
<dbReference type="AlphaFoldDB" id="A0A099TYV8"/>
<evidence type="ECO:0000313" key="5">
    <source>
        <dbReference type="Proteomes" id="UP000255139"/>
    </source>
</evidence>
<dbReference type="EMBL" id="UGJE01000002">
    <property type="protein sequence ID" value="STQ85249.1"/>
    <property type="molecule type" value="Genomic_DNA"/>
</dbReference>
<dbReference type="Proteomes" id="UP000255139">
    <property type="component" value="Unassembled WGS sequence"/>
</dbReference>
<dbReference type="RefSeq" id="WP_034559105.1">
    <property type="nucleotide sequence ID" value="NZ_FZML01000017.1"/>
</dbReference>
<accession>A0A099TYV8</accession>
<protein>
    <submittedName>
        <fullName evidence="2">Uncharacterized protein</fullName>
    </submittedName>
</protein>
<dbReference type="STRING" id="216.LS73_08575"/>
<organism evidence="2 5">
    <name type="scientific">Helicobacter muridarum</name>
    <dbReference type="NCBI Taxonomy" id="216"/>
    <lineage>
        <taxon>Bacteria</taxon>
        <taxon>Pseudomonadati</taxon>
        <taxon>Campylobacterota</taxon>
        <taxon>Epsilonproteobacteria</taxon>
        <taxon>Campylobacterales</taxon>
        <taxon>Helicobacteraceae</taxon>
        <taxon>Helicobacter</taxon>
    </lineage>
</organism>
<keyword evidence="5" id="KW-1185">Reference proteome</keyword>
<feature type="transmembrane region" description="Helical" evidence="1">
    <location>
        <begin position="24"/>
        <end position="49"/>
    </location>
</feature>
<keyword evidence="1" id="KW-0812">Transmembrane</keyword>
<evidence type="ECO:0000313" key="3">
    <source>
        <dbReference type="EMBL" id="TLE01330.1"/>
    </source>
</evidence>
<reference evidence="3 4" key="1">
    <citation type="journal article" date="2014" name="Genome Announc.">
        <title>Draft genome sequences of eight enterohepatic helicobacter species isolated from both laboratory and wild rodents.</title>
        <authorList>
            <person name="Sheh A."/>
            <person name="Shen Z."/>
            <person name="Fox J.G."/>
        </authorList>
    </citation>
    <scope>NUCLEOTIDE SEQUENCE [LARGE SCALE GENOMIC DNA]</scope>
    <source>
        <strain evidence="3 4">ST1</strain>
    </source>
</reference>
<proteinExistence type="predicted"/>